<reference evidence="2" key="1">
    <citation type="submission" date="2022-04" db="EMBL/GenBank/DDBJ databases">
        <title>Carnegiea gigantea Genome sequencing and assembly v2.</title>
        <authorList>
            <person name="Copetti D."/>
            <person name="Sanderson M.J."/>
            <person name="Burquez A."/>
            <person name="Wojciechowski M.F."/>
        </authorList>
    </citation>
    <scope>NUCLEOTIDE SEQUENCE</scope>
    <source>
        <strain evidence="2">SGP5-SGP5p</strain>
        <tissue evidence="2">Aerial part</tissue>
    </source>
</reference>
<feature type="region of interest" description="Disordered" evidence="1">
    <location>
        <begin position="160"/>
        <end position="187"/>
    </location>
</feature>
<name>A0A9Q1K5V6_9CARY</name>
<dbReference type="AlphaFoldDB" id="A0A9Q1K5V6"/>
<sequence length="227" mass="25379">MKLVDGYWVTKGEPPANSEAAPIWGCDPRMTGSSITERLTVWLLLPLPEKGRMLRSLKSKDREKAGTNKVVNYTFLACWVTRCCLPSSRRRSALAATCSEVAFLVSMIVNLALACSSAPNIKIISIGTTNTYRIILKDQKADCGEKEIVRKKLQLREPEAPYHWTSSSSSQGPSRTQLMSPQPDSRRTKRKSYFQCLTFDFFSMAVIKPSLLLKQYHPKSSISLGAL</sequence>
<proteinExistence type="predicted"/>
<comment type="caution">
    <text evidence="2">The sequence shown here is derived from an EMBL/GenBank/DDBJ whole genome shotgun (WGS) entry which is preliminary data.</text>
</comment>
<gene>
    <name evidence="2" type="ORF">Cgig2_012258</name>
</gene>
<keyword evidence="3" id="KW-1185">Reference proteome</keyword>
<dbReference type="Proteomes" id="UP001153076">
    <property type="component" value="Unassembled WGS sequence"/>
</dbReference>
<feature type="compositionally biased region" description="Polar residues" evidence="1">
    <location>
        <begin position="171"/>
        <end position="183"/>
    </location>
</feature>
<evidence type="ECO:0000313" key="3">
    <source>
        <dbReference type="Proteomes" id="UP001153076"/>
    </source>
</evidence>
<organism evidence="2 3">
    <name type="scientific">Carnegiea gigantea</name>
    <dbReference type="NCBI Taxonomy" id="171969"/>
    <lineage>
        <taxon>Eukaryota</taxon>
        <taxon>Viridiplantae</taxon>
        <taxon>Streptophyta</taxon>
        <taxon>Embryophyta</taxon>
        <taxon>Tracheophyta</taxon>
        <taxon>Spermatophyta</taxon>
        <taxon>Magnoliopsida</taxon>
        <taxon>eudicotyledons</taxon>
        <taxon>Gunneridae</taxon>
        <taxon>Pentapetalae</taxon>
        <taxon>Caryophyllales</taxon>
        <taxon>Cactineae</taxon>
        <taxon>Cactaceae</taxon>
        <taxon>Cactoideae</taxon>
        <taxon>Echinocereeae</taxon>
        <taxon>Carnegiea</taxon>
    </lineage>
</organism>
<accession>A0A9Q1K5V6</accession>
<dbReference type="EMBL" id="JAKOGI010000321">
    <property type="protein sequence ID" value="KAJ8436971.1"/>
    <property type="molecule type" value="Genomic_DNA"/>
</dbReference>
<protein>
    <submittedName>
        <fullName evidence="2">Uncharacterized protein</fullName>
    </submittedName>
</protein>
<evidence type="ECO:0000313" key="2">
    <source>
        <dbReference type="EMBL" id="KAJ8436971.1"/>
    </source>
</evidence>
<evidence type="ECO:0000256" key="1">
    <source>
        <dbReference type="SAM" id="MobiDB-lite"/>
    </source>
</evidence>